<organism evidence="2 3">
    <name type="scientific">Cinchona calisaya</name>
    <dbReference type="NCBI Taxonomy" id="153742"/>
    <lineage>
        <taxon>Eukaryota</taxon>
        <taxon>Viridiplantae</taxon>
        <taxon>Streptophyta</taxon>
        <taxon>Embryophyta</taxon>
        <taxon>Tracheophyta</taxon>
        <taxon>Spermatophyta</taxon>
        <taxon>Magnoliopsida</taxon>
        <taxon>eudicotyledons</taxon>
        <taxon>Gunneridae</taxon>
        <taxon>Pentapetalae</taxon>
        <taxon>asterids</taxon>
        <taxon>lamiids</taxon>
        <taxon>Gentianales</taxon>
        <taxon>Rubiaceae</taxon>
        <taxon>Cinchonoideae</taxon>
        <taxon>Cinchoneae</taxon>
        <taxon>Cinchona</taxon>
    </lineage>
</organism>
<comment type="caution">
    <text evidence="2">The sequence shown here is derived from an EMBL/GenBank/DDBJ whole genome shotgun (WGS) entry which is preliminary data.</text>
</comment>
<dbReference type="EMBL" id="JBJUIK010000009">
    <property type="protein sequence ID" value="KAL3517686.1"/>
    <property type="molecule type" value="Genomic_DNA"/>
</dbReference>
<evidence type="ECO:0000256" key="1">
    <source>
        <dbReference type="SAM" id="MobiDB-lite"/>
    </source>
</evidence>
<dbReference type="Proteomes" id="UP001630127">
    <property type="component" value="Unassembled WGS sequence"/>
</dbReference>
<evidence type="ECO:0000313" key="3">
    <source>
        <dbReference type="Proteomes" id="UP001630127"/>
    </source>
</evidence>
<sequence length="315" mass="36128">MESRRRQMQLFLTPPHPSMGKSYWDESHDFTTPQHPSLGTNYWDAAESQRFATPEHGSPLGSSRWGGEPRHFSTPQHPSSAKNYWGTVTGMRQFGTPQHPSSKTNYWGTDTITRQFGTPQHPSSAKNYWGTVTGTRQFGTPLHPSSLKNSDYWGTAQFGTPQRLSPAKNYWGTVGGTRQFGTPQHPNSLREFRTPQHPSQGTHNWGGASPMLARNIPQESLEQRYERLYTVRTGYEIFSSLDNDDEDFLYVSKIEATKYELPSTSSRRGLLWKFIKRKSKTKQNATVLGNNSSKKKRWFLKMKLNVKKRWPNGWI</sequence>
<reference evidence="2 3" key="1">
    <citation type="submission" date="2024-11" db="EMBL/GenBank/DDBJ databases">
        <title>A near-complete genome assembly of Cinchona calisaya.</title>
        <authorList>
            <person name="Lian D.C."/>
            <person name="Zhao X.W."/>
            <person name="Wei L."/>
        </authorList>
    </citation>
    <scope>NUCLEOTIDE SEQUENCE [LARGE SCALE GENOMIC DNA]</scope>
    <source>
        <tissue evidence="2">Nenye</tissue>
    </source>
</reference>
<accession>A0ABD2ZDZ3</accession>
<evidence type="ECO:0000313" key="2">
    <source>
        <dbReference type="EMBL" id="KAL3517686.1"/>
    </source>
</evidence>
<proteinExistence type="predicted"/>
<gene>
    <name evidence="2" type="ORF">ACH5RR_020275</name>
</gene>
<feature type="region of interest" description="Disordered" evidence="1">
    <location>
        <begin position="51"/>
        <end position="80"/>
    </location>
</feature>
<dbReference type="AlphaFoldDB" id="A0ABD2ZDZ3"/>
<keyword evidence="3" id="KW-1185">Reference proteome</keyword>
<name>A0ABD2ZDZ3_9GENT</name>
<protein>
    <submittedName>
        <fullName evidence="2">Uncharacterized protein</fullName>
    </submittedName>
</protein>